<keyword evidence="1" id="KW-1133">Transmembrane helix</keyword>
<proteinExistence type="predicted"/>
<sequence length="74" mass="8404">MLQNILSFYLQGLLVAALLVILSSLIYFVSRAGRRVDQTPQERQDFLFDLLMINVMIIPILAFGVMGILLMFKA</sequence>
<keyword evidence="1" id="KW-0812">Transmembrane</keyword>
<dbReference type="EMBL" id="CP118734">
    <property type="protein sequence ID" value="WNY49447.1"/>
    <property type="molecule type" value="Genomic_DNA"/>
</dbReference>
<evidence type="ECO:0000313" key="3">
    <source>
        <dbReference type="Proteomes" id="UP001301526"/>
    </source>
</evidence>
<feature type="transmembrane region" description="Helical" evidence="1">
    <location>
        <begin position="6"/>
        <end position="29"/>
    </location>
</feature>
<dbReference type="Pfam" id="PF13268">
    <property type="entry name" value="DUF4059"/>
    <property type="match status" value="1"/>
</dbReference>
<reference evidence="2 3" key="1">
    <citation type="submission" date="2023-02" db="EMBL/GenBank/DDBJ databases">
        <title>Streptococcus sp. Genome Sequencing and Assembly.</title>
        <authorList>
            <person name="Shore S.M."/>
            <person name="Nicholson T.L."/>
        </authorList>
    </citation>
    <scope>NUCLEOTIDE SEQUENCE [LARGE SCALE GENOMIC DNA]</scope>
    <source>
        <strain evidence="2 3">29892</strain>
    </source>
</reference>
<evidence type="ECO:0000256" key="1">
    <source>
        <dbReference type="SAM" id="Phobius"/>
    </source>
</evidence>
<gene>
    <name evidence="2" type="ORF">PW220_02000</name>
</gene>
<keyword evidence="3" id="KW-1185">Reference proteome</keyword>
<dbReference type="InterPro" id="IPR025134">
    <property type="entry name" value="DUF4059"/>
</dbReference>
<name>A0AA96VGQ4_9STRE</name>
<evidence type="ECO:0000313" key="2">
    <source>
        <dbReference type="EMBL" id="WNY49447.1"/>
    </source>
</evidence>
<keyword evidence="1" id="KW-0472">Membrane</keyword>
<protein>
    <submittedName>
        <fullName evidence="2">DUF4059 family protein</fullName>
    </submittedName>
</protein>
<accession>A0AA96VGQ4</accession>
<organism evidence="2 3">
    <name type="scientific">Streptococcus iners subsp. hyiners</name>
    <dbReference type="NCBI Taxonomy" id="3028083"/>
    <lineage>
        <taxon>Bacteria</taxon>
        <taxon>Bacillati</taxon>
        <taxon>Bacillota</taxon>
        <taxon>Bacilli</taxon>
        <taxon>Lactobacillales</taxon>
        <taxon>Streptococcaceae</taxon>
        <taxon>Streptococcus</taxon>
        <taxon>Streptococcus iners</taxon>
    </lineage>
</organism>
<feature type="transmembrane region" description="Helical" evidence="1">
    <location>
        <begin position="50"/>
        <end position="72"/>
    </location>
</feature>
<dbReference type="RefSeq" id="WP_105114041.1">
    <property type="nucleotide sequence ID" value="NZ_CP118734.1"/>
</dbReference>
<dbReference type="AlphaFoldDB" id="A0AA96VGQ4"/>
<dbReference type="Proteomes" id="UP001301526">
    <property type="component" value="Chromosome"/>
</dbReference>